<gene>
    <name evidence="1" type="ORF">FCALED_LOCUS6336</name>
</gene>
<reference evidence="1" key="1">
    <citation type="submission" date="2021-06" db="EMBL/GenBank/DDBJ databases">
        <authorList>
            <person name="Kallberg Y."/>
            <person name="Tangrot J."/>
            <person name="Rosling A."/>
        </authorList>
    </citation>
    <scope>NUCLEOTIDE SEQUENCE</scope>
    <source>
        <strain evidence="1">UK204</strain>
    </source>
</reference>
<dbReference type="AlphaFoldDB" id="A0A9N9B565"/>
<dbReference type="EMBL" id="CAJVPQ010001486">
    <property type="protein sequence ID" value="CAG8555531.1"/>
    <property type="molecule type" value="Genomic_DNA"/>
</dbReference>
<comment type="caution">
    <text evidence="1">The sequence shown here is derived from an EMBL/GenBank/DDBJ whole genome shotgun (WGS) entry which is preliminary data.</text>
</comment>
<evidence type="ECO:0000313" key="1">
    <source>
        <dbReference type="EMBL" id="CAG8555531.1"/>
    </source>
</evidence>
<proteinExistence type="predicted"/>
<name>A0A9N9B565_9GLOM</name>
<dbReference type="Proteomes" id="UP000789570">
    <property type="component" value="Unassembled WGS sequence"/>
</dbReference>
<organism evidence="1 2">
    <name type="scientific">Funneliformis caledonium</name>
    <dbReference type="NCBI Taxonomy" id="1117310"/>
    <lineage>
        <taxon>Eukaryota</taxon>
        <taxon>Fungi</taxon>
        <taxon>Fungi incertae sedis</taxon>
        <taxon>Mucoromycota</taxon>
        <taxon>Glomeromycotina</taxon>
        <taxon>Glomeromycetes</taxon>
        <taxon>Glomerales</taxon>
        <taxon>Glomeraceae</taxon>
        <taxon>Funneliformis</taxon>
    </lineage>
</organism>
<keyword evidence="2" id="KW-1185">Reference proteome</keyword>
<protein>
    <submittedName>
        <fullName evidence="1">14215_t:CDS:1</fullName>
    </submittedName>
</protein>
<sequence>MPEPIRIPSPLPPPSNLHLEHLSNWTSYMSKSNSKIVMRISKLPICVLLATLPYALIDDGRFCNIISHSRNQRERTS</sequence>
<evidence type="ECO:0000313" key="2">
    <source>
        <dbReference type="Proteomes" id="UP000789570"/>
    </source>
</evidence>
<accession>A0A9N9B565</accession>